<comment type="caution">
    <text evidence="1">The sequence shown here is derived from an EMBL/GenBank/DDBJ whole genome shotgun (WGS) entry which is preliminary data.</text>
</comment>
<dbReference type="AlphaFoldDB" id="A0A423JVT8"/>
<reference evidence="1 2" key="1">
    <citation type="submission" date="2016-10" db="EMBL/GenBank/DDBJ databases">
        <title>Comparative genome analysis of multiple Pseudomonas spp. focuses on biocontrol and plant growth promoting traits.</title>
        <authorList>
            <person name="Tao X.-Y."/>
            <person name="Taylor C.G."/>
        </authorList>
    </citation>
    <scope>NUCLEOTIDE SEQUENCE [LARGE SCALE GENOMIC DNA]</scope>
    <source>
        <strain evidence="1 2">38D4</strain>
    </source>
</reference>
<accession>A0A423JVT8</accession>
<evidence type="ECO:0000313" key="1">
    <source>
        <dbReference type="EMBL" id="RON41774.1"/>
    </source>
</evidence>
<dbReference type="RefSeq" id="WP_123364693.1">
    <property type="nucleotide sequence ID" value="NZ_MOBO01000002.1"/>
</dbReference>
<evidence type="ECO:0000313" key="2">
    <source>
        <dbReference type="Proteomes" id="UP000286351"/>
    </source>
</evidence>
<organism evidence="1 2">
    <name type="scientific">Pseudomonas brassicacearum</name>
    <dbReference type="NCBI Taxonomy" id="930166"/>
    <lineage>
        <taxon>Bacteria</taxon>
        <taxon>Pseudomonadati</taxon>
        <taxon>Pseudomonadota</taxon>
        <taxon>Gammaproteobacteria</taxon>
        <taxon>Pseudomonadales</taxon>
        <taxon>Pseudomonadaceae</taxon>
        <taxon>Pseudomonas</taxon>
    </lineage>
</organism>
<protein>
    <submittedName>
        <fullName evidence="1">Uncharacterized protein</fullName>
    </submittedName>
</protein>
<dbReference type="Proteomes" id="UP000286351">
    <property type="component" value="Unassembled WGS sequence"/>
</dbReference>
<proteinExistence type="predicted"/>
<name>A0A423JVT8_9PSED</name>
<gene>
    <name evidence="1" type="ORF">BK664_04280</name>
</gene>
<sequence>MPAQYDPKSRYNVVDPDGLKVGEVVKGVLYEGAPDYREKVGTIAFDAVDDRLIFVHHNVVFELVPQEQP</sequence>
<dbReference type="EMBL" id="MOBO01000002">
    <property type="protein sequence ID" value="RON41774.1"/>
    <property type="molecule type" value="Genomic_DNA"/>
</dbReference>